<evidence type="ECO:0000256" key="11">
    <source>
        <dbReference type="ARBA" id="ARBA00047960"/>
    </source>
</evidence>
<dbReference type="InterPro" id="IPR004045">
    <property type="entry name" value="Glutathione_S-Trfase_N"/>
</dbReference>
<keyword evidence="3" id="KW-0216">Detoxification</keyword>
<keyword evidence="8" id="KW-0318">Glutathionylation</keyword>
<evidence type="ECO:0000256" key="13">
    <source>
        <dbReference type="SAM" id="MobiDB-lite"/>
    </source>
</evidence>
<keyword evidence="4" id="KW-0808">Transferase</keyword>
<dbReference type="InterPro" id="IPR005818">
    <property type="entry name" value="Histone_H1/H5_H15"/>
</dbReference>
<dbReference type="PROSITE" id="PS51504">
    <property type="entry name" value="H15"/>
    <property type="match status" value="1"/>
</dbReference>
<dbReference type="InterPro" id="IPR017956">
    <property type="entry name" value="AT_hook_DNA-bd_motif"/>
</dbReference>
<dbReference type="GO" id="GO:0006334">
    <property type="term" value="P:nucleosome assembly"/>
    <property type="evidence" value="ECO:0007669"/>
    <property type="project" value="InterPro"/>
</dbReference>
<dbReference type="GO" id="GO:0006355">
    <property type="term" value="P:regulation of DNA-templated transcription"/>
    <property type="evidence" value="ECO:0007669"/>
    <property type="project" value="InterPro"/>
</dbReference>
<dbReference type="PANTHER" id="PTHR44420:SF1">
    <property type="entry name" value="GLUTATHIONE S-TRANSFERASE DHAR3, CHLOROPLASTIC"/>
    <property type="match status" value="1"/>
</dbReference>
<dbReference type="InterPro" id="IPR044627">
    <property type="entry name" value="DHAR1/2/3/4"/>
</dbReference>
<feature type="region of interest" description="Disordered" evidence="13">
    <location>
        <begin position="292"/>
        <end position="395"/>
    </location>
</feature>
<dbReference type="InterPro" id="IPR040079">
    <property type="entry name" value="Glutathione_S-Trfase"/>
</dbReference>
<dbReference type="SUPFAM" id="SSF47616">
    <property type="entry name" value="GST C-terminal domain-like"/>
    <property type="match status" value="1"/>
</dbReference>
<evidence type="ECO:0000313" key="16">
    <source>
        <dbReference type="EMBL" id="KOM39219.1"/>
    </source>
</evidence>
<evidence type="ECO:0000256" key="6">
    <source>
        <dbReference type="ARBA" id="ARBA00023002"/>
    </source>
</evidence>
<dbReference type="SMART" id="SM00384">
    <property type="entry name" value="AT_hook"/>
    <property type="match status" value="4"/>
</dbReference>
<evidence type="ECO:0000256" key="5">
    <source>
        <dbReference type="ARBA" id="ARBA00022737"/>
    </source>
</evidence>
<evidence type="ECO:0000256" key="3">
    <source>
        <dbReference type="ARBA" id="ARBA00022575"/>
    </source>
</evidence>
<dbReference type="InterPro" id="IPR000116">
    <property type="entry name" value="HMGA"/>
</dbReference>
<dbReference type="GO" id="GO:0140547">
    <property type="term" value="P:acquisition of seed longevity"/>
    <property type="evidence" value="ECO:0007669"/>
    <property type="project" value="UniProtKB-ARBA"/>
</dbReference>
<dbReference type="GO" id="GO:0000786">
    <property type="term" value="C:nucleosome"/>
    <property type="evidence" value="ECO:0007669"/>
    <property type="project" value="InterPro"/>
</dbReference>
<evidence type="ECO:0000256" key="12">
    <source>
        <dbReference type="ARBA" id="ARBA00049544"/>
    </source>
</evidence>
<dbReference type="FunFam" id="1.10.10.10:FF:000493">
    <property type="entry name" value="HMG-Y-related protein A"/>
    <property type="match status" value="1"/>
</dbReference>
<dbReference type="Gramene" id="KOM39219">
    <property type="protein sequence ID" value="KOM39219"/>
    <property type="gene ID" value="LR48_Vigan03g260100"/>
</dbReference>
<comment type="similarity">
    <text evidence="10">Belongs to the GST superfamily. DHAR family.</text>
</comment>
<dbReference type="PROSITE" id="PS50404">
    <property type="entry name" value="GST_NTER"/>
    <property type="match status" value="1"/>
</dbReference>
<evidence type="ECO:0000256" key="9">
    <source>
        <dbReference type="ARBA" id="ARBA00023242"/>
    </source>
</evidence>
<accession>A0A0L9U9L7</accession>
<dbReference type="InterPro" id="IPR036249">
    <property type="entry name" value="Thioredoxin-like_sf"/>
</dbReference>
<dbReference type="Gene3D" id="1.20.1050.10">
    <property type="match status" value="1"/>
</dbReference>
<dbReference type="SUPFAM" id="SSF46785">
    <property type="entry name" value="Winged helix' DNA-binding domain"/>
    <property type="match status" value="1"/>
</dbReference>
<keyword evidence="7" id="KW-0238">DNA-binding</keyword>
<evidence type="ECO:0000259" key="14">
    <source>
        <dbReference type="PROSITE" id="PS50404"/>
    </source>
</evidence>
<feature type="domain" description="GST N-terminal" evidence="14">
    <location>
        <begin position="60"/>
        <end position="138"/>
    </location>
</feature>
<keyword evidence="5" id="KW-0677">Repeat</keyword>
<dbReference type="CDD" id="cd00570">
    <property type="entry name" value="GST_N_family"/>
    <property type="match status" value="1"/>
</dbReference>
<evidence type="ECO:0000256" key="8">
    <source>
        <dbReference type="ARBA" id="ARBA00023206"/>
    </source>
</evidence>
<evidence type="ECO:0000256" key="2">
    <source>
        <dbReference type="ARBA" id="ARBA00004286"/>
    </source>
</evidence>
<name>A0A0L9U9L7_PHAAN</name>
<dbReference type="FunFam" id="3.40.30.10:FF:000102">
    <property type="entry name" value="Glutathione S-transferase DHAR3 chloroplastic"/>
    <property type="match status" value="1"/>
</dbReference>
<dbReference type="STRING" id="3914.A0A0L9U9L7"/>
<dbReference type="InterPro" id="IPR036390">
    <property type="entry name" value="WH_DNA-bd_sf"/>
</dbReference>
<keyword evidence="9" id="KW-0539">Nucleus</keyword>
<dbReference type="SUPFAM" id="SSF52833">
    <property type="entry name" value="Thioredoxin-like"/>
    <property type="match status" value="1"/>
</dbReference>
<organism evidence="16 17">
    <name type="scientific">Phaseolus angularis</name>
    <name type="common">Azuki bean</name>
    <name type="synonym">Vigna angularis</name>
    <dbReference type="NCBI Taxonomy" id="3914"/>
    <lineage>
        <taxon>Eukaryota</taxon>
        <taxon>Viridiplantae</taxon>
        <taxon>Streptophyta</taxon>
        <taxon>Embryophyta</taxon>
        <taxon>Tracheophyta</taxon>
        <taxon>Spermatophyta</taxon>
        <taxon>Magnoliopsida</taxon>
        <taxon>eudicotyledons</taxon>
        <taxon>Gunneridae</taxon>
        <taxon>Pentapetalae</taxon>
        <taxon>rosids</taxon>
        <taxon>fabids</taxon>
        <taxon>Fabales</taxon>
        <taxon>Fabaceae</taxon>
        <taxon>Papilionoideae</taxon>
        <taxon>50 kb inversion clade</taxon>
        <taxon>NPAAA clade</taxon>
        <taxon>indigoferoid/millettioid clade</taxon>
        <taxon>Phaseoleae</taxon>
        <taxon>Vigna</taxon>
    </lineage>
</organism>
<proteinExistence type="inferred from homology"/>
<evidence type="ECO:0000256" key="7">
    <source>
        <dbReference type="ARBA" id="ARBA00023125"/>
    </source>
</evidence>
<reference evidence="17" key="1">
    <citation type="journal article" date="2015" name="Proc. Natl. Acad. Sci. U.S.A.">
        <title>Genome sequencing of adzuki bean (Vigna angularis) provides insight into high starch and low fat accumulation and domestication.</title>
        <authorList>
            <person name="Yang K."/>
            <person name="Tian Z."/>
            <person name="Chen C."/>
            <person name="Luo L."/>
            <person name="Zhao B."/>
            <person name="Wang Z."/>
            <person name="Yu L."/>
            <person name="Li Y."/>
            <person name="Sun Y."/>
            <person name="Li W."/>
            <person name="Chen Y."/>
            <person name="Li Y."/>
            <person name="Zhang Y."/>
            <person name="Ai D."/>
            <person name="Zhao J."/>
            <person name="Shang C."/>
            <person name="Ma Y."/>
            <person name="Wu B."/>
            <person name="Wang M."/>
            <person name="Gao L."/>
            <person name="Sun D."/>
            <person name="Zhang P."/>
            <person name="Guo F."/>
            <person name="Wang W."/>
            <person name="Li Y."/>
            <person name="Wang J."/>
            <person name="Varshney R.K."/>
            <person name="Wang J."/>
            <person name="Ling H.Q."/>
            <person name="Wan P."/>
        </authorList>
    </citation>
    <scope>NUCLEOTIDE SEQUENCE</scope>
    <source>
        <strain evidence="17">cv. Jingnong 6</strain>
    </source>
</reference>
<comment type="subcellular location">
    <subcellularLocation>
        <location evidence="2">Chromosome</location>
    </subcellularLocation>
    <subcellularLocation>
        <location evidence="1">Nucleus</location>
    </subcellularLocation>
</comment>
<feature type="domain" description="H15" evidence="15">
    <location>
        <begin position="228"/>
        <end position="297"/>
    </location>
</feature>
<dbReference type="AlphaFoldDB" id="A0A0L9U9L7"/>
<evidence type="ECO:0000313" key="17">
    <source>
        <dbReference type="Proteomes" id="UP000053144"/>
    </source>
</evidence>
<dbReference type="FunFam" id="1.20.1050.10:FF:000029">
    <property type="entry name" value="Glutathione S-transferase DHAR3, chloroplastic"/>
    <property type="match status" value="1"/>
</dbReference>
<dbReference type="Pfam" id="PF13409">
    <property type="entry name" value="GST_N_2"/>
    <property type="match status" value="1"/>
</dbReference>
<dbReference type="SFLD" id="SFLDG00358">
    <property type="entry name" value="Main_(cytGST)"/>
    <property type="match status" value="1"/>
</dbReference>
<evidence type="ECO:0000256" key="4">
    <source>
        <dbReference type="ARBA" id="ARBA00022679"/>
    </source>
</evidence>
<dbReference type="PRINTS" id="PR00930">
    <property type="entry name" value="HIGHMOBLTYIY"/>
</dbReference>
<comment type="catalytic activity">
    <reaction evidence="11">
        <text>RX + glutathione = an S-substituted glutathione + a halide anion + H(+)</text>
        <dbReference type="Rhea" id="RHEA:16437"/>
        <dbReference type="ChEBI" id="CHEBI:15378"/>
        <dbReference type="ChEBI" id="CHEBI:16042"/>
        <dbReference type="ChEBI" id="CHEBI:17792"/>
        <dbReference type="ChEBI" id="CHEBI:57925"/>
        <dbReference type="ChEBI" id="CHEBI:90779"/>
        <dbReference type="EC" id="2.5.1.18"/>
    </reaction>
</comment>
<dbReference type="GO" id="GO:0045174">
    <property type="term" value="F:glutathione dehydrogenase (ascorbate) activity"/>
    <property type="evidence" value="ECO:0007669"/>
    <property type="project" value="UniProtKB-EC"/>
</dbReference>
<evidence type="ECO:0008006" key="18">
    <source>
        <dbReference type="Google" id="ProtNLM"/>
    </source>
</evidence>
<dbReference type="GO" id="GO:0033355">
    <property type="term" value="P:ascorbate glutathione cycle"/>
    <property type="evidence" value="ECO:0007669"/>
    <property type="project" value="InterPro"/>
</dbReference>
<dbReference type="Gene3D" id="3.40.30.10">
    <property type="entry name" value="Glutaredoxin"/>
    <property type="match status" value="1"/>
</dbReference>
<dbReference type="SFLD" id="SFLDS00019">
    <property type="entry name" value="Glutathione_Transferase_(cytos"/>
    <property type="match status" value="1"/>
</dbReference>
<protein>
    <recommendedName>
        <fullName evidence="18">GST N-terminal domain-containing protein</fullName>
    </recommendedName>
</protein>
<dbReference type="GO" id="GO:0005634">
    <property type="term" value="C:nucleus"/>
    <property type="evidence" value="ECO:0007669"/>
    <property type="project" value="UniProtKB-SubCell"/>
</dbReference>
<dbReference type="Pfam" id="PF00538">
    <property type="entry name" value="Linker_histone"/>
    <property type="match status" value="1"/>
</dbReference>
<dbReference type="EMBL" id="CM003373">
    <property type="protein sequence ID" value="KOM39219.1"/>
    <property type="molecule type" value="Genomic_DNA"/>
</dbReference>
<evidence type="ECO:0000259" key="15">
    <source>
        <dbReference type="PROSITE" id="PS51504"/>
    </source>
</evidence>
<comment type="catalytic activity">
    <reaction evidence="12">
        <text>L-dehydroascorbate + 2 glutathione = glutathione disulfide + L-ascorbate</text>
        <dbReference type="Rhea" id="RHEA:24424"/>
        <dbReference type="ChEBI" id="CHEBI:38290"/>
        <dbReference type="ChEBI" id="CHEBI:57925"/>
        <dbReference type="ChEBI" id="CHEBI:58297"/>
        <dbReference type="ChEBI" id="CHEBI:58539"/>
        <dbReference type="EC" id="1.8.5.1"/>
    </reaction>
</comment>
<evidence type="ECO:0000256" key="1">
    <source>
        <dbReference type="ARBA" id="ARBA00004123"/>
    </source>
</evidence>
<dbReference type="Proteomes" id="UP000053144">
    <property type="component" value="Chromosome 3"/>
</dbReference>
<dbReference type="GO" id="GO:0004364">
    <property type="term" value="F:glutathione transferase activity"/>
    <property type="evidence" value="ECO:0007669"/>
    <property type="project" value="UniProtKB-EC"/>
</dbReference>
<sequence>MSTARVQVSACALSAAVNNLRLRPTAVVSFTNHFRKKSLRVVSMSSVPPSQPFEIAVKASVTTPNRLGDCPFCQRVLLTLEEKHLPYEPKLVDFTNRPEWFLKANPDGKVPVIKFDEKWVPDSDVITQTLEEKYPIPPLVTPPEKATVGSKIFSTFIGFLKSKDPNDGTEQALLSELSSFNDYIKENGPYINGNEICAADLSLGPKLYHLEIALGHYKKWTVPDSLTSLKAYTKMILEAVEALNDGNGSNKTSISKYIESRYGVLPPGHKVLLNVHLAKMRDTGVLDFWKNNYTKCDPNAPPRRGRGRPPKPKELLPPDTVLSPPRPRGRPPKGPSDMQRPPKATAGSGRPRGRPRKMARPAGGFGEPSASSLKPSARPRGRPPKVKPGLIENNA</sequence>
<dbReference type="SMART" id="SM00526">
    <property type="entry name" value="H15"/>
    <property type="match status" value="1"/>
</dbReference>
<keyword evidence="6" id="KW-0560">Oxidoreductase</keyword>
<dbReference type="InterPro" id="IPR036282">
    <property type="entry name" value="Glutathione-S-Trfase_C_sf"/>
</dbReference>
<dbReference type="PRINTS" id="PR00929">
    <property type="entry name" value="ATHOOK"/>
</dbReference>
<evidence type="ECO:0000256" key="10">
    <source>
        <dbReference type="ARBA" id="ARBA00024194"/>
    </source>
</evidence>
<dbReference type="GO" id="GO:0003677">
    <property type="term" value="F:DNA binding"/>
    <property type="evidence" value="ECO:0007669"/>
    <property type="project" value="UniProtKB-KW"/>
</dbReference>
<gene>
    <name evidence="16" type="ORF">LR48_Vigan03g260100</name>
</gene>
<dbReference type="PANTHER" id="PTHR44420">
    <property type="entry name" value="GLUTATHIONE S-TRANSFERASE DHAR2-RELATED"/>
    <property type="match status" value="1"/>
</dbReference>